<evidence type="ECO:0000256" key="3">
    <source>
        <dbReference type="ARBA" id="ARBA00022553"/>
    </source>
</evidence>
<dbReference type="SMART" id="SM00387">
    <property type="entry name" value="HATPase_c"/>
    <property type="match status" value="1"/>
</dbReference>
<dbReference type="InterPro" id="IPR005467">
    <property type="entry name" value="His_kinase_dom"/>
</dbReference>
<evidence type="ECO:0000259" key="7">
    <source>
        <dbReference type="PROSITE" id="PS50109"/>
    </source>
</evidence>
<dbReference type="SMART" id="SM00388">
    <property type="entry name" value="HisKA"/>
    <property type="match status" value="1"/>
</dbReference>
<evidence type="ECO:0000313" key="9">
    <source>
        <dbReference type="Proteomes" id="UP000606490"/>
    </source>
</evidence>
<dbReference type="Gene3D" id="1.10.287.130">
    <property type="match status" value="1"/>
</dbReference>
<name>A0ABS1V843_9PROT</name>
<dbReference type="PANTHER" id="PTHR42878">
    <property type="entry name" value="TWO-COMPONENT HISTIDINE KINASE"/>
    <property type="match status" value="1"/>
</dbReference>
<dbReference type="InterPro" id="IPR050351">
    <property type="entry name" value="BphY/WalK/GraS-like"/>
</dbReference>
<dbReference type="InterPro" id="IPR036097">
    <property type="entry name" value="HisK_dim/P_sf"/>
</dbReference>
<dbReference type="CDD" id="cd19410">
    <property type="entry name" value="HK9-like_sensor"/>
    <property type="match status" value="1"/>
</dbReference>
<evidence type="ECO:0000256" key="5">
    <source>
        <dbReference type="ARBA" id="ARBA00022777"/>
    </source>
</evidence>
<keyword evidence="3" id="KW-0597">Phosphoprotein</keyword>
<keyword evidence="6" id="KW-0812">Transmembrane</keyword>
<sequence>MPITKTMLGQLSLLLMTIGFAALLATGAGLVWLIENSRSFATGVSATEEVRLAASRVLSLLQDAETGQRGYLLTQNSAYLQPYHDAIEGLPRELPRLERMVTATGGDTGAIRRLHDLAGAKMDELAETLARAELGDLQGALAVVRTDRGKVAMDAIRQSVARIEAQSAQEVAARSAALNRNGRLLLIGAAAAFLLILAVTIGAALLAWRYTIVLETAQAAIAAANSSLEARVAERTAALAAANEEVQRFAYIVSHDLRSPLVNIMGFTAELQASIEPLAALVARLEGEAPALLASDARLAVTEDIPEALGFIRSSTQRMDRLINAILRLSREGRRMLQPEQVALDGVIGAIAGALQHQLEAAGARLEVAPGLPVLRTDRLAVEQIFGNLLDNAVKYLDPSRPGRIAVRGRRTATHAVIEVEDNGRGIDPRDHGRIFELFRRSGRQDRPGEGIGLAHVRALARRLGGDVECRSAPGLGSTFRVTLALTAPASAPASEDSPA</sequence>
<evidence type="ECO:0000313" key="8">
    <source>
        <dbReference type="EMBL" id="MBL6457825.1"/>
    </source>
</evidence>
<keyword evidence="6" id="KW-0472">Membrane</keyword>
<dbReference type="EMBL" id="JAEUXJ010000010">
    <property type="protein sequence ID" value="MBL6457825.1"/>
    <property type="molecule type" value="Genomic_DNA"/>
</dbReference>
<keyword evidence="6" id="KW-1133">Transmembrane helix</keyword>
<dbReference type="SUPFAM" id="SSF47384">
    <property type="entry name" value="Homodimeric domain of signal transducing histidine kinase"/>
    <property type="match status" value="1"/>
</dbReference>
<gene>
    <name evidence="8" type="ORF">JMJ55_21020</name>
</gene>
<evidence type="ECO:0000256" key="6">
    <source>
        <dbReference type="SAM" id="Phobius"/>
    </source>
</evidence>
<dbReference type="EC" id="2.7.13.3" evidence="2"/>
<dbReference type="Gene3D" id="3.30.565.10">
    <property type="entry name" value="Histidine kinase-like ATPase, C-terminal domain"/>
    <property type="match status" value="1"/>
</dbReference>
<comment type="catalytic activity">
    <reaction evidence="1">
        <text>ATP + protein L-histidine = ADP + protein N-phospho-L-histidine.</text>
        <dbReference type="EC" id="2.7.13.3"/>
    </reaction>
</comment>
<dbReference type="CDD" id="cd00082">
    <property type="entry name" value="HisKA"/>
    <property type="match status" value="1"/>
</dbReference>
<accession>A0ABS1V843</accession>
<feature type="transmembrane region" description="Helical" evidence="6">
    <location>
        <begin position="12"/>
        <end position="34"/>
    </location>
</feature>
<dbReference type="SUPFAM" id="SSF55874">
    <property type="entry name" value="ATPase domain of HSP90 chaperone/DNA topoisomerase II/histidine kinase"/>
    <property type="match status" value="1"/>
</dbReference>
<keyword evidence="4" id="KW-0808">Transferase</keyword>
<dbReference type="Pfam" id="PF05227">
    <property type="entry name" value="CHASE3"/>
    <property type="match status" value="1"/>
</dbReference>
<evidence type="ECO:0000256" key="1">
    <source>
        <dbReference type="ARBA" id="ARBA00000085"/>
    </source>
</evidence>
<dbReference type="PRINTS" id="PR00344">
    <property type="entry name" value="BCTRLSENSOR"/>
</dbReference>
<dbReference type="InterPro" id="IPR003661">
    <property type="entry name" value="HisK_dim/P_dom"/>
</dbReference>
<dbReference type="Pfam" id="PF02518">
    <property type="entry name" value="HATPase_c"/>
    <property type="match status" value="1"/>
</dbReference>
<dbReference type="PANTHER" id="PTHR42878:SF15">
    <property type="entry name" value="BACTERIOPHYTOCHROME"/>
    <property type="match status" value="1"/>
</dbReference>
<dbReference type="InterPro" id="IPR007891">
    <property type="entry name" value="CHASE3"/>
</dbReference>
<evidence type="ECO:0000256" key="2">
    <source>
        <dbReference type="ARBA" id="ARBA00012438"/>
    </source>
</evidence>
<feature type="transmembrane region" description="Helical" evidence="6">
    <location>
        <begin position="184"/>
        <end position="208"/>
    </location>
</feature>
<proteinExistence type="predicted"/>
<comment type="caution">
    <text evidence="8">The sequence shown here is derived from an EMBL/GenBank/DDBJ whole genome shotgun (WGS) entry which is preliminary data.</text>
</comment>
<evidence type="ECO:0000256" key="4">
    <source>
        <dbReference type="ARBA" id="ARBA00022679"/>
    </source>
</evidence>
<reference evidence="8 9" key="1">
    <citation type="submission" date="2021-01" db="EMBL/GenBank/DDBJ databases">
        <title>Belnapia mucosa sp. nov. and Belnapia arida sp. nov., isolated from the Tabernas Desert (Almeria, Spain).</title>
        <authorList>
            <person name="Molina-Menor E."/>
            <person name="Vidal-Verdu A."/>
            <person name="Calonge A."/>
            <person name="Satari L."/>
            <person name="Pereto Magraner J."/>
            <person name="Porcar Miralles M."/>
        </authorList>
    </citation>
    <scope>NUCLEOTIDE SEQUENCE [LARGE SCALE GENOMIC DNA]</scope>
    <source>
        <strain evidence="8 9">T6</strain>
    </source>
</reference>
<keyword evidence="5" id="KW-0418">Kinase</keyword>
<dbReference type="Pfam" id="PF00512">
    <property type="entry name" value="HisKA"/>
    <property type="match status" value="1"/>
</dbReference>
<dbReference type="InterPro" id="IPR003594">
    <property type="entry name" value="HATPase_dom"/>
</dbReference>
<dbReference type="CDD" id="cd00075">
    <property type="entry name" value="HATPase"/>
    <property type="match status" value="1"/>
</dbReference>
<dbReference type="PROSITE" id="PS50109">
    <property type="entry name" value="HIS_KIN"/>
    <property type="match status" value="1"/>
</dbReference>
<organism evidence="8 9">
    <name type="scientific">Belnapia mucosa</name>
    <dbReference type="NCBI Taxonomy" id="2804532"/>
    <lineage>
        <taxon>Bacteria</taxon>
        <taxon>Pseudomonadati</taxon>
        <taxon>Pseudomonadota</taxon>
        <taxon>Alphaproteobacteria</taxon>
        <taxon>Acetobacterales</taxon>
        <taxon>Roseomonadaceae</taxon>
        <taxon>Belnapia</taxon>
    </lineage>
</organism>
<keyword evidence="9" id="KW-1185">Reference proteome</keyword>
<dbReference type="InterPro" id="IPR036890">
    <property type="entry name" value="HATPase_C_sf"/>
</dbReference>
<dbReference type="Proteomes" id="UP000606490">
    <property type="component" value="Unassembled WGS sequence"/>
</dbReference>
<dbReference type="RefSeq" id="WP_202827563.1">
    <property type="nucleotide sequence ID" value="NZ_JAEUXJ010000010.1"/>
</dbReference>
<dbReference type="InterPro" id="IPR004358">
    <property type="entry name" value="Sig_transdc_His_kin-like_C"/>
</dbReference>
<protein>
    <recommendedName>
        <fullName evidence="2">histidine kinase</fullName>
        <ecNumber evidence="2">2.7.13.3</ecNumber>
    </recommendedName>
</protein>
<feature type="domain" description="Histidine kinase" evidence="7">
    <location>
        <begin position="252"/>
        <end position="488"/>
    </location>
</feature>